<dbReference type="SUPFAM" id="SSF46785">
    <property type="entry name" value="Winged helix' DNA-binding domain"/>
    <property type="match status" value="1"/>
</dbReference>
<dbReference type="AlphaFoldDB" id="A0A6A4HNI1"/>
<name>A0A6A4HNI1_9AGAR</name>
<accession>A0A6A4HNI1</accession>
<evidence type="ECO:0000313" key="2">
    <source>
        <dbReference type="Proteomes" id="UP000799118"/>
    </source>
</evidence>
<proteinExistence type="predicted"/>
<keyword evidence="2" id="KW-1185">Reference proteome</keyword>
<feature type="non-terminal residue" evidence="1">
    <location>
        <position position="120"/>
    </location>
</feature>
<dbReference type="InterPro" id="IPR036390">
    <property type="entry name" value="WH_DNA-bd_sf"/>
</dbReference>
<dbReference type="EMBL" id="ML769467">
    <property type="protein sequence ID" value="KAE9399646.1"/>
    <property type="molecule type" value="Genomic_DNA"/>
</dbReference>
<reference evidence="1" key="1">
    <citation type="journal article" date="2019" name="Environ. Microbiol.">
        <title>Fungal ecological strategies reflected in gene transcription - a case study of two litter decomposers.</title>
        <authorList>
            <person name="Barbi F."/>
            <person name="Kohler A."/>
            <person name="Barry K."/>
            <person name="Baskaran P."/>
            <person name="Daum C."/>
            <person name="Fauchery L."/>
            <person name="Ihrmark K."/>
            <person name="Kuo A."/>
            <person name="LaButti K."/>
            <person name="Lipzen A."/>
            <person name="Morin E."/>
            <person name="Grigoriev I.V."/>
            <person name="Henrissat B."/>
            <person name="Lindahl B."/>
            <person name="Martin F."/>
        </authorList>
    </citation>
    <scope>NUCLEOTIDE SEQUENCE</scope>
    <source>
        <strain evidence="1">JB14</strain>
    </source>
</reference>
<gene>
    <name evidence="1" type="ORF">BT96DRAFT_1102019</name>
</gene>
<sequence length="120" mass="13130">MDVTEHAQPLLGKGQQNHKYCFAAVTSLEWLCDFTSVVGREEAAERAAQFVCFGLIWSATRERTTILQLFSLCKALHQVETLLLANMASSAALPRPSTRLRTRGAALLTGIGLLVITTLL</sequence>
<protein>
    <submittedName>
        <fullName evidence="1">Uncharacterized protein</fullName>
    </submittedName>
</protein>
<organism evidence="1 2">
    <name type="scientific">Gymnopus androsaceus JB14</name>
    <dbReference type="NCBI Taxonomy" id="1447944"/>
    <lineage>
        <taxon>Eukaryota</taxon>
        <taxon>Fungi</taxon>
        <taxon>Dikarya</taxon>
        <taxon>Basidiomycota</taxon>
        <taxon>Agaricomycotina</taxon>
        <taxon>Agaricomycetes</taxon>
        <taxon>Agaricomycetidae</taxon>
        <taxon>Agaricales</taxon>
        <taxon>Marasmiineae</taxon>
        <taxon>Omphalotaceae</taxon>
        <taxon>Gymnopus</taxon>
    </lineage>
</organism>
<dbReference type="Proteomes" id="UP000799118">
    <property type="component" value="Unassembled WGS sequence"/>
</dbReference>
<evidence type="ECO:0000313" key="1">
    <source>
        <dbReference type="EMBL" id="KAE9399646.1"/>
    </source>
</evidence>
<dbReference type="OrthoDB" id="196547at2759"/>